<sequence>MKKLLKINTKKKSLADLGDVAIADAESHTLSGGFKEYKPPLYDAEKHPAVRIKISQLFGGREEVV</sequence>
<proteinExistence type="predicted"/>
<reference evidence="2" key="1">
    <citation type="submission" date="2017-05" db="EMBL/GenBank/DDBJ databases">
        <authorList>
            <person name="Ray J."/>
            <person name="Price M."/>
            <person name="Deutschbauer A."/>
        </authorList>
    </citation>
    <scope>NUCLEOTIDE SEQUENCE [LARGE SCALE GENOMIC DNA]</scope>
    <source>
        <strain evidence="2">DSM 19842</strain>
    </source>
</reference>
<dbReference type="RefSeq" id="WP_025606759.1">
    <property type="nucleotide sequence ID" value="NZ_CP021235.1"/>
</dbReference>
<protein>
    <submittedName>
        <fullName evidence="1">Uncharacterized protein</fullName>
    </submittedName>
</protein>
<dbReference type="STRING" id="709015.GCA_000472485_01982"/>
<keyword evidence="2" id="KW-1185">Reference proteome</keyword>
<dbReference type="OrthoDB" id="677719at2"/>
<dbReference type="AlphaFoldDB" id="A0A1X9YS87"/>
<gene>
    <name evidence="1" type="ORF">CA264_09820</name>
</gene>
<dbReference type="Proteomes" id="UP000266292">
    <property type="component" value="Chromosome"/>
</dbReference>
<evidence type="ECO:0000313" key="1">
    <source>
        <dbReference type="EMBL" id="ARS35713.1"/>
    </source>
</evidence>
<accession>A0A1X9YS87</accession>
<name>A0A1X9YS87_9BACT</name>
<dbReference type="EMBL" id="CP021235">
    <property type="protein sequence ID" value="ARS35713.1"/>
    <property type="molecule type" value="Genomic_DNA"/>
</dbReference>
<evidence type="ECO:0000313" key="2">
    <source>
        <dbReference type="Proteomes" id="UP000266292"/>
    </source>
</evidence>
<dbReference type="KEGG" id="pact:CA264_09820"/>
<organism evidence="1 2">
    <name type="scientific">Pontibacter actiniarum</name>
    <dbReference type="NCBI Taxonomy" id="323450"/>
    <lineage>
        <taxon>Bacteria</taxon>
        <taxon>Pseudomonadati</taxon>
        <taxon>Bacteroidota</taxon>
        <taxon>Cytophagia</taxon>
        <taxon>Cytophagales</taxon>
        <taxon>Hymenobacteraceae</taxon>
        <taxon>Pontibacter</taxon>
    </lineage>
</organism>